<keyword evidence="2" id="KW-1185">Reference proteome</keyword>
<protein>
    <submittedName>
        <fullName evidence="1">Uncharacterized protein</fullName>
    </submittedName>
</protein>
<evidence type="ECO:0000313" key="2">
    <source>
        <dbReference type="Proteomes" id="UP000239590"/>
    </source>
</evidence>
<evidence type="ECO:0000313" key="1">
    <source>
        <dbReference type="EMBL" id="PQA54078.1"/>
    </source>
</evidence>
<dbReference type="AlphaFoldDB" id="A0A2S7IFU4"/>
<dbReference type="EMBL" id="PTRA01000007">
    <property type="protein sequence ID" value="PQA54078.1"/>
    <property type="molecule type" value="Genomic_DNA"/>
</dbReference>
<name>A0A2S7IFU4_9BACT</name>
<sequence length="89" mass="9834">MEIADKKTLSQVLEKGFSMVTTNSRSQSIGPRIRRERLSVLANITQAVSIVRTKIAGILIQANNLMFDARAFYAFLLPKSVIAGLNPLE</sequence>
<organism evidence="1 2">
    <name type="scientific">Siphonobacter curvatus</name>
    <dbReference type="NCBI Taxonomy" id="2094562"/>
    <lineage>
        <taxon>Bacteria</taxon>
        <taxon>Pseudomonadati</taxon>
        <taxon>Bacteroidota</taxon>
        <taxon>Cytophagia</taxon>
        <taxon>Cytophagales</taxon>
        <taxon>Cytophagaceae</taxon>
        <taxon>Siphonobacter</taxon>
    </lineage>
</organism>
<reference evidence="2" key="1">
    <citation type="submission" date="2018-02" db="EMBL/GenBank/DDBJ databases">
        <title>Genome sequencing of Solimonas sp. HR-BB.</title>
        <authorList>
            <person name="Lee Y."/>
            <person name="Jeon C.O."/>
        </authorList>
    </citation>
    <scope>NUCLEOTIDE SEQUENCE [LARGE SCALE GENOMIC DNA]</scope>
    <source>
        <strain evidence="2">HR-U</strain>
    </source>
</reference>
<proteinExistence type="predicted"/>
<gene>
    <name evidence="1" type="ORF">C5O19_23205</name>
</gene>
<dbReference type="Proteomes" id="UP000239590">
    <property type="component" value="Unassembled WGS sequence"/>
</dbReference>
<accession>A0A2S7IFU4</accession>
<comment type="caution">
    <text evidence="1">The sequence shown here is derived from an EMBL/GenBank/DDBJ whole genome shotgun (WGS) entry which is preliminary data.</text>
</comment>